<feature type="transmembrane region" description="Helical" evidence="1">
    <location>
        <begin position="278"/>
        <end position="298"/>
    </location>
</feature>
<dbReference type="RefSeq" id="WP_273925543.1">
    <property type="nucleotide sequence ID" value="NZ_JAQSIO010000001.1"/>
</dbReference>
<dbReference type="InterPro" id="IPR052549">
    <property type="entry name" value="SpmB"/>
</dbReference>
<name>A0ABT5MC48_9BURK</name>
<dbReference type="Pfam" id="PF07670">
    <property type="entry name" value="Gate"/>
    <property type="match status" value="2"/>
</dbReference>
<accession>A0ABT5MC48</accession>
<keyword evidence="1" id="KW-0812">Transmembrane</keyword>
<dbReference type="Proteomes" id="UP001528672">
    <property type="component" value="Unassembled WGS sequence"/>
</dbReference>
<feature type="transmembrane region" description="Helical" evidence="1">
    <location>
        <begin position="237"/>
        <end position="258"/>
    </location>
</feature>
<feature type="transmembrane region" description="Helical" evidence="1">
    <location>
        <begin position="178"/>
        <end position="198"/>
    </location>
</feature>
<dbReference type="EMBL" id="JAQSIO010000001">
    <property type="protein sequence ID" value="MDD0813955.1"/>
    <property type="molecule type" value="Genomic_DNA"/>
</dbReference>
<feature type="transmembrane region" description="Helical" evidence="1">
    <location>
        <begin position="391"/>
        <end position="414"/>
    </location>
</feature>
<dbReference type="PIRSF" id="PIRSF036542">
    <property type="entry name" value="SpmA_SpmB"/>
    <property type="match status" value="1"/>
</dbReference>
<dbReference type="PANTHER" id="PTHR35793">
    <property type="entry name" value="INNER MEMBRANE PROTEIN YJIG"/>
    <property type="match status" value="1"/>
</dbReference>
<gene>
    <name evidence="3" type="ORF">PSQ39_04860</name>
</gene>
<reference evidence="3 4" key="1">
    <citation type="submission" date="2023-02" db="EMBL/GenBank/DDBJ databases">
        <title>Bacterial whole genome sequence for Curvibacter sp. HBC28.</title>
        <authorList>
            <person name="Le V."/>
            <person name="Ko S.-R."/>
            <person name="Ahn C.-Y."/>
            <person name="Oh H.-M."/>
        </authorList>
    </citation>
    <scope>NUCLEOTIDE SEQUENCE [LARGE SCALE GENOMIC DNA]</scope>
    <source>
        <strain evidence="3 4">HBC28</strain>
    </source>
</reference>
<dbReference type="InterPro" id="IPR011642">
    <property type="entry name" value="Gate_dom"/>
</dbReference>
<keyword evidence="1" id="KW-0472">Membrane</keyword>
<feature type="transmembrane region" description="Helical" evidence="1">
    <location>
        <begin position="140"/>
        <end position="158"/>
    </location>
</feature>
<feature type="transmembrane region" description="Helical" evidence="1">
    <location>
        <begin position="210"/>
        <end position="231"/>
    </location>
</feature>
<keyword evidence="1" id="KW-1133">Transmembrane helix</keyword>
<dbReference type="PANTHER" id="PTHR35793:SF2">
    <property type="entry name" value="INNER MEMBRANE PROTEIN YJIG"/>
    <property type="match status" value="1"/>
</dbReference>
<organism evidence="3 4">
    <name type="scientific">Curvibacter microcysteis</name>
    <dbReference type="NCBI Taxonomy" id="3026419"/>
    <lineage>
        <taxon>Bacteria</taxon>
        <taxon>Pseudomonadati</taxon>
        <taxon>Pseudomonadota</taxon>
        <taxon>Betaproteobacteria</taxon>
        <taxon>Burkholderiales</taxon>
        <taxon>Comamonadaceae</taxon>
        <taxon>Curvibacter</taxon>
    </lineage>
</organism>
<feature type="transmembrane region" description="Helical" evidence="1">
    <location>
        <begin position="310"/>
        <end position="332"/>
    </location>
</feature>
<dbReference type="InterPro" id="IPR011415">
    <property type="entry name" value="SpmA_SpmB"/>
</dbReference>
<keyword evidence="4" id="KW-1185">Reference proteome</keyword>
<evidence type="ECO:0000256" key="1">
    <source>
        <dbReference type="SAM" id="Phobius"/>
    </source>
</evidence>
<protein>
    <recommendedName>
        <fullName evidence="2">Nucleoside transporter/FeoB GTPase Gate domain-containing protein</fullName>
    </recommendedName>
</protein>
<evidence type="ECO:0000259" key="2">
    <source>
        <dbReference type="Pfam" id="PF07670"/>
    </source>
</evidence>
<evidence type="ECO:0000313" key="3">
    <source>
        <dbReference type="EMBL" id="MDD0813955.1"/>
    </source>
</evidence>
<comment type="caution">
    <text evidence="3">The sequence shown here is derived from an EMBL/GenBank/DDBJ whole genome shotgun (WGS) entry which is preliminary data.</text>
</comment>
<sequence length="415" mass="43348">MAMNIVWVGLFLSAFVAALWRWVGGEAGVFPNLLTALFEAARSGFELSLGLAGVMTLWLGLLRVGERAGLIDSLARLASPVLRQLFPSVPHGHPAQAAVTLNLSANLLGLDNAATPLGLQAMRDLQAINPEPDRASDAQIMFVVLNTAGLTLIPSSVIAIRQSVALRQGLTNFNAADIFLPTLLVTLASLLAGLLAVAVAQRLPLWRLRFWGPVLALLGLLGTAVGGLAQLPPALAAQWMGSVGAFVIVAVVLLFLLVGCWRRVSVYDAFIEGAREGFGVAVQIVPYLVAMLVAVAAFRSAGCMDALMGGLAWAVAGLGLDTAFLPALPVGLMKILSGAGARGLMIDVLQVHGVDSFVGRLAAIIQGSTETTFYVLAVYFGSVGVRQTRHALSCALVADAVGLVAAIGLAYALWR</sequence>
<feature type="domain" description="Nucleoside transporter/FeoB GTPase Gate" evidence="2">
    <location>
        <begin position="282"/>
        <end position="384"/>
    </location>
</feature>
<feature type="domain" description="Nucleoside transporter/FeoB GTPase Gate" evidence="2">
    <location>
        <begin position="50"/>
        <end position="158"/>
    </location>
</feature>
<proteinExistence type="predicted"/>
<feature type="transmembrane region" description="Helical" evidence="1">
    <location>
        <begin position="43"/>
        <end position="62"/>
    </location>
</feature>
<evidence type="ECO:0000313" key="4">
    <source>
        <dbReference type="Proteomes" id="UP001528672"/>
    </source>
</evidence>